<evidence type="ECO:0000313" key="7">
    <source>
        <dbReference type="EMBL" id="TDO26677.1"/>
    </source>
</evidence>
<evidence type="ECO:0000256" key="5">
    <source>
        <dbReference type="SAM" id="Phobius"/>
    </source>
</evidence>
<keyword evidence="8" id="KW-1185">Reference proteome</keyword>
<organism evidence="7 8">
    <name type="scientific">Sediminibacterium goheungense</name>
    <dbReference type="NCBI Taxonomy" id="1086393"/>
    <lineage>
        <taxon>Bacteria</taxon>
        <taxon>Pseudomonadati</taxon>
        <taxon>Bacteroidota</taxon>
        <taxon>Chitinophagia</taxon>
        <taxon>Chitinophagales</taxon>
        <taxon>Chitinophagaceae</taxon>
        <taxon>Sediminibacterium</taxon>
    </lineage>
</organism>
<name>A0A4R6IWD1_9BACT</name>
<dbReference type="Pfam" id="PF05154">
    <property type="entry name" value="TM2"/>
    <property type="match status" value="1"/>
</dbReference>
<keyword evidence="4 5" id="KW-0472">Membrane</keyword>
<feature type="transmembrane region" description="Helical" evidence="5">
    <location>
        <begin position="49"/>
        <end position="68"/>
    </location>
</feature>
<sequence>MKPNLYNLIPALEGEELVFIQNLTAGLSDERLHNFIAVYNGKRRKTDQILLGCILGFVLVAGIQRFMVRQNGMGLLYLFTGGLCVIGTIVDTINHKQLCFEYNSQMARESLAMVHSMG</sequence>
<evidence type="ECO:0000256" key="1">
    <source>
        <dbReference type="ARBA" id="ARBA00004141"/>
    </source>
</evidence>
<evidence type="ECO:0000256" key="3">
    <source>
        <dbReference type="ARBA" id="ARBA00022989"/>
    </source>
</evidence>
<keyword evidence="2 5" id="KW-0812">Transmembrane</keyword>
<protein>
    <submittedName>
        <fullName evidence="7">TM2 domain-containing protein</fullName>
    </submittedName>
</protein>
<dbReference type="InterPro" id="IPR007829">
    <property type="entry name" value="TM2"/>
</dbReference>
<gene>
    <name evidence="7" type="ORF">BC659_1986</name>
</gene>
<evidence type="ECO:0000259" key="6">
    <source>
        <dbReference type="Pfam" id="PF05154"/>
    </source>
</evidence>
<dbReference type="GO" id="GO:0016020">
    <property type="term" value="C:membrane"/>
    <property type="evidence" value="ECO:0007669"/>
    <property type="project" value="UniProtKB-SubCell"/>
</dbReference>
<evidence type="ECO:0000256" key="2">
    <source>
        <dbReference type="ARBA" id="ARBA00022692"/>
    </source>
</evidence>
<proteinExistence type="predicted"/>
<comment type="subcellular location">
    <subcellularLocation>
        <location evidence="1">Membrane</location>
        <topology evidence="1">Multi-pass membrane protein</topology>
    </subcellularLocation>
</comment>
<dbReference type="OrthoDB" id="9816361at2"/>
<dbReference type="RefSeq" id="WP_133474561.1">
    <property type="nucleotide sequence ID" value="NZ_SNWP01000011.1"/>
</dbReference>
<evidence type="ECO:0000313" key="8">
    <source>
        <dbReference type="Proteomes" id="UP000295741"/>
    </source>
</evidence>
<comment type="caution">
    <text evidence="7">The sequence shown here is derived from an EMBL/GenBank/DDBJ whole genome shotgun (WGS) entry which is preliminary data.</text>
</comment>
<feature type="domain" description="TM2" evidence="6">
    <location>
        <begin position="50"/>
        <end position="93"/>
    </location>
</feature>
<evidence type="ECO:0000256" key="4">
    <source>
        <dbReference type="ARBA" id="ARBA00023136"/>
    </source>
</evidence>
<dbReference type="EMBL" id="SNWP01000011">
    <property type="protein sequence ID" value="TDO26677.1"/>
    <property type="molecule type" value="Genomic_DNA"/>
</dbReference>
<reference evidence="7 8" key="1">
    <citation type="submission" date="2019-03" db="EMBL/GenBank/DDBJ databases">
        <title>Genomic Encyclopedia of Archaeal and Bacterial Type Strains, Phase II (KMG-II): from individual species to whole genera.</title>
        <authorList>
            <person name="Goeker M."/>
        </authorList>
    </citation>
    <scope>NUCLEOTIDE SEQUENCE [LARGE SCALE GENOMIC DNA]</scope>
    <source>
        <strain evidence="7 8">DSM 28323</strain>
    </source>
</reference>
<keyword evidence="3 5" id="KW-1133">Transmembrane helix</keyword>
<feature type="transmembrane region" description="Helical" evidence="5">
    <location>
        <begin position="74"/>
        <end position="93"/>
    </location>
</feature>
<dbReference type="Proteomes" id="UP000295741">
    <property type="component" value="Unassembled WGS sequence"/>
</dbReference>
<accession>A0A4R6IWD1</accession>
<dbReference type="AlphaFoldDB" id="A0A4R6IWD1"/>